<dbReference type="AlphaFoldDB" id="A0A1K1MVA3"/>
<reference evidence="3 4" key="1">
    <citation type="submission" date="2016-11" db="EMBL/GenBank/DDBJ databases">
        <authorList>
            <person name="Jaros S."/>
            <person name="Januszkiewicz K."/>
            <person name="Wedrychowicz H."/>
        </authorList>
    </citation>
    <scope>NUCLEOTIDE SEQUENCE [LARGE SCALE GENOMIC DNA]</scope>
    <source>
        <strain evidence="3 4">DSM 784</strain>
    </source>
</reference>
<sequence length="179" mass="20267">MLNLHNRRMNMKIIIAVHTLLMLTCFTITASATSISTSDTTTTPDFSLIDSNGKNISIHSLQGKVVFINFWATWCQPCVQEMPSINELKESFNGNDQVVFLTIDVDAELPKSKAYMDNKHFTLPVYAATTAIPRVFYYHSIPTTTILDKNGEIIWHVEGGKDYTSPEIRRILTEHIESK</sequence>
<dbReference type="InterPro" id="IPR036249">
    <property type="entry name" value="Thioredoxin-like_sf"/>
</dbReference>
<feature type="domain" description="Thioredoxin" evidence="2">
    <location>
        <begin position="37"/>
        <end position="177"/>
    </location>
</feature>
<dbReference type="EMBL" id="FPIZ01000002">
    <property type="protein sequence ID" value="SFW27114.1"/>
    <property type="molecule type" value="Genomic_DNA"/>
</dbReference>
<evidence type="ECO:0000313" key="4">
    <source>
        <dbReference type="Proteomes" id="UP000183788"/>
    </source>
</evidence>
<keyword evidence="1" id="KW-0732">Signal</keyword>
<dbReference type="InterPro" id="IPR050553">
    <property type="entry name" value="Thioredoxin_ResA/DsbE_sf"/>
</dbReference>
<name>A0A1K1MVA3_9BACT</name>
<dbReference type="SUPFAM" id="SSF52833">
    <property type="entry name" value="Thioredoxin-like"/>
    <property type="match status" value="1"/>
</dbReference>
<dbReference type="PANTHER" id="PTHR42852">
    <property type="entry name" value="THIOL:DISULFIDE INTERCHANGE PROTEIN DSBE"/>
    <property type="match status" value="1"/>
</dbReference>
<dbReference type="GO" id="GO:0016491">
    <property type="term" value="F:oxidoreductase activity"/>
    <property type="evidence" value="ECO:0007669"/>
    <property type="project" value="InterPro"/>
</dbReference>
<evidence type="ECO:0000256" key="1">
    <source>
        <dbReference type="SAM" id="SignalP"/>
    </source>
</evidence>
<feature type="chain" id="PRO_5013267236" evidence="1">
    <location>
        <begin position="31"/>
        <end position="179"/>
    </location>
</feature>
<evidence type="ECO:0000313" key="3">
    <source>
        <dbReference type="EMBL" id="SFW27114.1"/>
    </source>
</evidence>
<dbReference type="PROSITE" id="PS51352">
    <property type="entry name" value="THIOREDOXIN_2"/>
    <property type="match status" value="1"/>
</dbReference>
<dbReference type="Pfam" id="PF08534">
    <property type="entry name" value="Redoxin"/>
    <property type="match status" value="1"/>
</dbReference>
<dbReference type="STRING" id="1004.SAMN05661012_00928"/>
<accession>A0A1K1MVA3</accession>
<gene>
    <name evidence="3" type="ORF">SAMN05661012_00928</name>
</gene>
<dbReference type="InterPro" id="IPR013766">
    <property type="entry name" value="Thioredoxin_domain"/>
</dbReference>
<feature type="signal peptide" evidence="1">
    <location>
        <begin position="1"/>
        <end position="30"/>
    </location>
</feature>
<keyword evidence="3" id="KW-0413">Isomerase</keyword>
<dbReference type="GO" id="GO:0016853">
    <property type="term" value="F:isomerase activity"/>
    <property type="evidence" value="ECO:0007669"/>
    <property type="project" value="UniProtKB-KW"/>
</dbReference>
<dbReference type="Gene3D" id="3.40.30.10">
    <property type="entry name" value="Glutaredoxin"/>
    <property type="match status" value="1"/>
</dbReference>
<dbReference type="PANTHER" id="PTHR42852:SF13">
    <property type="entry name" value="PROTEIN DIPZ"/>
    <property type="match status" value="1"/>
</dbReference>
<evidence type="ECO:0000259" key="2">
    <source>
        <dbReference type="PROSITE" id="PS51352"/>
    </source>
</evidence>
<dbReference type="Proteomes" id="UP000183788">
    <property type="component" value="Unassembled WGS sequence"/>
</dbReference>
<organism evidence="3 4">
    <name type="scientific">Chitinophaga sancti</name>
    <dbReference type="NCBI Taxonomy" id="1004"/>
    <lineage>
        <taxon>Bacteria</taxon>
        <taxon>Pseudomonadati</taxon>
        <taxon>Bacteroidota</taxon>
        <taxon>Chitinophagia</taxon>
        <taxon>Chitinophagales</taxon>
        <taxon>Chitinophagaceae</taxon>
        <taxon>Chitinophaga</taxon>
    </lineage>
</organism>
<proteinExistence type="predicted"/>
<protein>
    <submittedName>
        <fullName evidence="3">Thiol-disulfide isomerase or thioredoxin</fullName>
    </submittedName>
</protein>
<dbReference type="CDD" id="cd02966">
    <property type="entry name" value="TlpA_like_family"/>
    <property type="match status" value="1"/>
</dbReference>
<dbReference type="InterPro" id="IPR013740">
    <property type="entry name" value="Redoxin"/>
</dbReference>